<comment type="caution">
    <text evidence="11">The sequence shown here is derived from an EMBL/GenBank/DDBJ whole genome shotgun (WGS) entry which is preliminary data.</text>
</comment>
<dbReference type="PROSITE" id="PS50294">
    <property type="entry name" value="WD_REPEATS_REGION"/>
    <property type="match status" value="2"/>
</dbReference>
<gene>
    <name evidence="11" type="ORF">FCM35_KLT10664</name>
</gene>
<protein>
    <submittedName>
        <fullName evidence="11">Cell division cycle 20.2, cofactor of APC complex-like protein</fullName>
    </submittedName>
</protein>
<feature type="region of interest" description="Disordered" evidence="9">
    <location>
        <begin position="1"/>
        <end position="44"/>
    </location>
</feature>
<evidence type="ECO:0000256" key="7">
    <source>
        <dbReference type="ARBA" id="ARBA00023425"/>
    </source>
</evidence>
<comment type="function">
    <text evidence="7">Component of the anaphase promoting complex/cyclosome (APC/C), a cell cycle-regulated E3 ubiquitin-protein ligase complex that controls progression through mitosis and the G1 phase of the cell cycle.</text>
</comment>
<organism evidence="11 12">
    <name type="scientific">Carex littledalei</name>
    <dbReference type="NCBI Taxonomy" id="544730"/>
    <lineage>
        <taxon>Eukaryota</taxon>
        <taxon>Viridiplantae</taxon>
        <taxon>Streptophyta</taxon>
        <taxon>Embryophyta</taxon>
        <taxon>Tracheophyta</taxon>
        <taxon>Spermatophyta</taxon>
        <taxon>Magnoliopsida</taxon>
        <taxon>Liliopsida</taxon>
        <taxon>Poales</taxon>
        <taxon>Cyperaceae</taxon>
        <taxon>Cyperoideae</taxon>
        <taxon>Cariceae</taxon>
        <taxon>Carex</taxon>
        <taxon>Carex subgen. Euthyceras</taxon>
    </lineage>
</organism>
<keyword evidence="12" id="KW-1185">Reference proteome</keyword>
<dbReference type="GO" id="GO:0031145">
    <property type="term" value="P:anaphase-promoting complex-dependent catabolic process"/>
    <property type="evidence" value="ECO:0007669"/>
    <property type="project" value="TreeGrafter"/>
</dbReference>
<evidence type="ECO:0000256" key="6">
    <source>
        <dbReference type="ARBA" id="ARBA00023306"/>
    </source>
</evidence>
<accession>A0A833V563</accession>
<dbReference type="GO" id="GO:0005680">
    <property type="term" value="C:anaphase-promoting complex"/>
    <property type="evidence" value="ECO:0007669"/>
    <property type="project" value="TreeGrafter"/>
</dbReference>
<dbReference type="SMART" id="SM00320">
    <property type="entry name" value="WD40"/>
    <property type="match status" value="6"/>
</dbReference>
<evidence type="ECO:0000256" key="8">
    <source>
        <dbReference type="PROSITE-ProRule" id="PRU00221"/>
    </source>
</evidence>
<dbReference type="PANTHER" id="PTHR19918:SF8">
    <property type="entry name" value="FI02843P"/>
    <property type="match status" value="1"/>
</dbReference>
<comment type="similarity">
    <text evidence="1">Belongs to the WD repeat CDC20/Fizzy family.</text>
</comment>
<dbReference type="OrthoDB" id="1136713at2759"/>
<feature type="compositionally biased region" description="Low complexity" evidence="9">
    <location>
        <begin position="31"/>
        <end position="42"/>
    </location>
</feature>
<dbReference type="PANTHER" id="PTHR19918">
    <property type="entry name" value="CELL DIVISION CYCLE 20 CDC20 FIZZY -RELATED"/>
    <property type="match status" value="1"/>
</dbReference>
<proteinExistence type="inferred from homology"/>
<evidence type="ECO:0000313" key="11">
    <source>
        <dbReference type="EMBL" id="KAF3324507.1"/>
    </source>
</evidence>
<keyword evidence="6" id="KW-0131">Cell cycle</keyword>
<dbReference type="EMBL" id="SWLB01000021">
    <property type="protein sequence ID" value="KAF3324507.1"/>
    <property type="molecule type" value="Genomic_DNA"/>
</dbReference>
<name>A0A833V563_9POAL</name>
<evidence type="ECO:0000313" key="12">
    <source>
        <dbReference type="Proteomes" id="UP000623129"/>
    </source>
</evidence>
<dbReference type="InterPro" id="IPR036322">
    <property type="entry name" value="WD40_repeat_dom_sf"/>
</dbReference>
<dbReference type="InterPro" id="IPR033010">
    <property type="entry name" value="Cdc20/Fizzy"/>
</dbReference>
<feature type="repeat" description="WD" evidence="8">
    <location>
        <begin position="268"/>
        <end position="309"/>
    </location>
</feature>
<evidence type="ECO:0000256" key="3">
    <source>
        <dbReference type="ARBA" id="ARBA00022618"/>
    </source>
</evidence>
<feature type="compositionally biased region" description="Low complexity" evidence="9">
    <location>
        <begin position="1"/>
        <end position="13"/>
    </location>
</feature>
<feature type="repeat" description="WD" evidence="8">
    <location>
        <begin position="398"/>
        <end position="431"/>
    </location>
</feature>
<dbReference type="Proteomes" id="UP000623129">
    <property type="component" value="Unassembled WGS sequence"/>
</dbReference>
<evidence type="ECO:0000259" key="10">
    <source>
        <dbReference type="Pfam" id="PF24807"/>
    </source>
</evidence>
<keyword evidence="5" id="KW-0498">Mitosis</keyword>
<dbReference type="AlphaFoldDB" id="A0A833V563"/>
<evidence type="ECO:0000256" key="2">
    <source>
        <dbReference type="ARBA" id="ARBA00022574"/>
    </source>
</evidence>
<dbReference type="Gene3D" id="2.130.10.10">
    <property type="entry name" value="YVTN repeat-like/Quinoprotein amine dehydrogenase"/>
    <property type="match status" value="1"/>
</dbReference>
<evidence type="ECO:0000256" key="4">
    <source>
        <dbReference type="ARBA" id="ARBA00022737"/>
    </source>
</evidence>
<evidence type="ECO:0000256" key="1">
    <source>
        <dbReference type="ARBA" id="ARBA00006445"/>
    </source>
</evidence>
<sequence length="457" mass="50541">MDLGLSGSSNSSERSTRVPDATNRVHPYRHPPLASSRPSSRSYGDRFIPNRSAMNMTLAQGLLTIPRKDERKSEIVSPSKEAYRKLLADTMLQGRSRILSFSNQSPAPIQSFPNDPCSTQVQPIRKLRRIPQKPENTFALPYMIGDNRLNLLDWGSNNVLAVAHGNTVYLRNATNGSVSELVTVPETSGPVTSVSWDPDCRRIAIGLNNSHILLYDPTTNNKISCFHGIHDGFVGSLAWNNYILTSGDGDGTVINNDVRIRSHVVSTYYDHLDAVCGLKWSPSGNYLASGGNDNFIYIYDASRSTPLHRFNNHTDTVRALGWCPFQNDLLASGGGETDHCIKFWDVNSGTCLNSVNTGSEVCSLLWNNNGKELLTSHGFPKNQLALWKYPSMVQMAEITDHKAPVLHMTQSPDGCTVASASEDETLSLWHIFEKSTKRCTSRTSHAVGPCNMYSHIR</sequence>
<dbReference type="Pfam" id="PF24807">
    <property type="entry name" value="WD40_CDC20-Fz"/>
    <property type="match status" value="1"/>
</dbReference>
<dbReference type="GO" id="GO:1990757">
    <property type="term" value="F:ubiquitin ligase activator activity"/>
    <property type="evidence" value="ECO:0007669"/>
    <property type="project" value="TreeGrafter"/>
</dbReference>
<dbReference type="InterPro" id="IPR056150">
    <property type="entry name" value="WD40_CDC20-Fz"/>
</dbReference>
<dbReference type="GO" id="GO:0051301">
    <property type="term" value="P:cell division"/>
    <property type="evidence" value="ECO:0007669"/>
    <property type="project" value="UniProtKB-KW"/>
</dbReference>
<keyword evidence="3 11" id="KW-0132">Cell division</keyword>
<feature type="domain" description="CDC20/Fizzy WD40" evidence="10">
    <location>
        <begin position="140"/>
        <end position="429"/>
    </location>
</feature>
<keyword evidence="2 8" id="KW-0853">WD repeat</keyword>
<dbReference type="SUPFAM" id="SSF50978">
    <property type="entry name" value="WD40 repeat-like"/>
    <property type="match status" value="1"/>
</dbReference>
<dbReference type="InterPro" id="IPR015943">
    <property type="entry name" value="WD40/YVTN_repeat-like_dom_sf"/>
</dbReference>
<dbReference type="GO" id="GO:0010997">
    <property type="term" value="F:anaphase-promoting complex binding"/>
    <property type="evidence" value="ECO:0007669"/>
    <property type="project" value="InterPro"/>
</dbReference>
<dbReference type="PROSITE" id="PS50082">
    <property type="entry name" value="WD_REPEATS_2"/>
    <property type="match status" value="2"/>
</dbReference>
<evidence type="ECO:0000256" key="9">
    <source>
        <dbReference type="SAM" id="MobiDB-lite"/>
    </source>
</evidence>
<reference evidence="11" key="1">
    <citation type="submission" date="2020-01" db="EMBL/GenBank/DDBJ databases">
        <title>Genome sequence of Kobresia littledalei, the first chromosome-level genome in the family Cyperaceae.</title>
        <authorList>
            <person name="Qu G."/>
        </authorList>
    </citation>
    <scope>NUCLEOTIDE SEQUENCE</scope>
    <source>
        <strain evidence="11">C.B.Clarke</strain>
        <tissue evidence="11">Leaf</tissue>
    </source>
</reference>
<dbReference type="InterPro" id="IPR001680">
    <property type="entry name" value="WD40_rpt"/>
</dbReference>
<keyword evidence="4" id="KW-0677">Repeat</keyword>
<dbReference type="GO" id="GO:1905786">
    <property type="term" value="P:positive regulation of anaphase-promoting complex-dependent catabolic process"/>
    <property type="evidence" value="ECO:0007669"/>
    <property type="project" value="TreeGrafter"/>
</dbReference>
<evidence type="ECO:0000256" key="5">
    <source>
        <dbReference type="ARBA" id="ARBA00022776"/>
    </source>
</evidence>